<feature type="compositionally biased region" description="Polar residues" evidence="1">
    <location>
        <begin position="1"/>
        <end position="10"/>
    </location>
</feature>
<dbReference type="Proteomes" id="UP000244893">
    <property type="component" value="Unassembled WGS sequence"/>
</dbReference>
<dbReference type="AlphaFoldDB" id="A0A2V1HV08"/>
<proteinExistence type="predicted"/>
<accession>A0A2V1HV08</accession>
<sequence length="173" mass="18960">MTDTQPPSDSDATETDLARSESVNTESLEEEQTLISELRLVIECEDWDSALAFYRDALGLRQIQGYQGDTDAQMILDVGRATIELVHPELPSTSSPTDLTAPPVPKTRLAFRTSRAQSVVKRLEGQGASRVEGPRLTTSDTLSVRLIAPDNMPITVFRPLGSTEFAETPETPE</sequence>
<keyword evidence="4" id="KW-1185">Reference proteome</keyword>
<organism evidence="3 4">
    <name type="scientific">Amnibacterium flavum</name>
    <dbReference type="NCBI Taxonomy" id="2173173"/>
    <lineage>
        <taxon>Bacteria</taxon>
        <taxon>Bacillati</taxon>
        <taxon>Actinomycetota</taxon>
        <taxon>Actinomycetes</taxon>
        <taxon>Micrococcales</taxon>
        <taxon>Microbacteriaceae</taxon>
        <taxon>Amnibacterium</taxon>
    </lineage>
</organism>
<dbReference type="PROSITE" id="PS51819">
    <property type="entry name" value="VOC"/>
    <property type="match status" value="1"/>
</dbReference>
<dbReference type="InterPro" id="IPR004360">
    <property type="entry name" value="Glyas_Fos-R_dOase_dom"/>
</dbReference>
<dbReference type="RefSeq" id="WP_116755287.1">
    <property type="nucleotide sequence ID" value="NZ_JBHUEX010000001.1"/>
</dbReference>
<evidence type="ECO:0000256" key="1">
    <source>
        <dbReference type="SAM" id="MobiDB-lite"/>
    </source>
</evidence>
<evidence type="ECO:0000259" key="2">
    <source>
        <dbReference type="PROSITE" id="PS51819"/>
    </source>
</evidence>
<dbReference type="Pfam" id="PF00903">
    <property type="entry name" value="Glyoxalase"/>
    <property type="match status" value="1"/>
</dbReference>
<comment type="caution">
    <text evidence="3">The sequence shown here is derived from an EMBL/GenBank/DDBJ whole genome shotgun (WGS) entry which is preliminary data.</text>
</comment>
<dbReference type="EMBL" id="QEOP01000001">
    <property type="protein sequence ID" value="PVZ95552.1"/>
    <property type="molecule type" value="Genomic_DNA"/>
</dbReference>
<dbReference type="Gene3D" id="3.10.180.10">
    <property type="entry name" value="2,3-Dihydroxybiphenyl 1,2-Dioxygenase, domain 1"/>
    <property type="match status" value="1"/>
</dbReference>
<reference evidence="3 4" key="1">
    <citation type="submission" date="2018-05" db="EMBL/GenBank/DDBJ databases">
        <title>Amnibacterium sp. M8JJ-5, whole genome shotgun sequence.</title>
        <authorList>
            <person name="Tuo L."/>
        </authorList>
    </citation>
    <scope>NUCLEOTIDE SEQUENCE [LARGE SCALE GENOMIC DNA]</scope>
    <source>
        <strain evidence="3 4">M8JJ-5</strain>
    </source>
</reference>
<feature type="region of interest" description="Disordered" evidence="1">
    <location>
        <begin position="1"/>
        <end position="29"/>
    </location>
</feature>
<dbReference type="InterPro" id="IPR029068">
    <property type="entry name" value="Glyas_Bleomycin-R_OHBP_Dase"/>
</dbReference>
<gene>
    <name evidence="3" type="ORF">DDQ50_03370</name>
</gene>
<evidence type="ECO:0000313" key="4">
    <source>
        <dbReference type="Proteomes" id="UP000244893"/>
    </source>
</evidence>
<protein>
    <recommendedName>
        <fullName evidence="2">VOC domain-containing protein</fullName>
    </recommendedName>
</protein>
<name>A0A2V1HV08_9MICO</name>
<dbReference type="OrthoDB" id="956698at2"/>
<evidence type="ECO:0000313" key="3">
    <source>
        <dbReference type="EMBL" id="PVZ95552.1"/>
    </source>
</evidence>
<dbReference type="InterPro" id="IPR037523">
    <property type="entry name" value="VOC_core"/>
</dbReference>
<feature type="domain" description="VOC" evidence="2">
    <location>
        <begin position="36"/>
        <end position="159"/>
    </location>
</feature>
<dbReference type="SUPFAM" id="SSF54593">
    <property type="entry name" value="Glyoxalase/Bleomycin resistance protein/Dihydroxybiphenyl dioxygenase"/>
    <property type="match status" value="1"/>
</dbReference>